<evidence type="ECO:0000313" key="1">
    <source>
        <dbReference type="EMBL" id="TBT99552.1"/>
    </source>
</evidence>
<sequence length="123" mass="14380">MVKKILKLVKESTNSFVFGFLIEMVKKRKIIKNRSIKYVTTRWTQNGFDFASYTFISGVSRIFIDKIGTLRYPIFNVFFCSFISNTALNLKYGFVYATKKGIYGSFYAIFIDKFSRKIKNALQ</sequence>
<dbReference type="EMBL" id="PITI01001935">
    <property type="protein sequence ID" value="TBT99552.1"/>
    <property type="molecule type" value="Genomic_DNA"/>
</dbReference>
<proteinExistence type="predicted"/>
<dbReference type="AlphaFoldDB" id="A0A4Q9KX80"/>
<dbReference type="VEuPathDB" id="MicrosporidiaDB:CWI39_1408p0010"/>
<gene>
    <name evidence="1" type="ORF">CWI36_1935p0010</name>
</gene>
<comment type="caution">
    <text evidence="1">The sequence shown here is derived from an EMBL/GenBank/DDBJ whole genome shotgun (WGS) entry which is preliminary data.</text>
</comment>
<dbReference type="Proteomes" id="UP000291404">
    <property type="component" value="Unassembled WGS sequence"/>
</dbReference>
<accession>A0A4Q9KX80</accession>
<keyword evidence="2" id="KW-1185">Reference proteome</keyword>
<dbReference type="VEuPathDB" id="MicrosporidiaDB:CWI36_1935p0010"/>
<organism evidence="1 2">
    <name type="scientific">Hamiltosporidium magnivora</name>
    <dbReference type="NCBI Taxonomy" id="148818"/>
    <lineage>
        <taxon>Eukaryota</taxon>
        <taxon>Fungi</taxon>
        <taxon>Fungi incertae sedis</taxon>
        <taxon>Microsporidia</taxon>
        <taxon>Dubosqiidae</taxon>
        <taxon>Hamiltosporidium</taxon>
    </lineage>
</organism>
<reference evidence="1 2" key="1">
    <citation type="submission" date="2017-12" db="EMBL/GenBank/DDBJ databases">
        <authorList>
            <person name="Pombert J.-F."/>
            <person name="Haag K.L."/>
            <person name="Ebert D."/>
        </authorList>
    </citation>
    <scope>NUCLEOTIDE SEQUENCE [LARGE SCALE GENOMIC DNA]</scope>
    <source>
        <strain evidence="1">BE-OM-2</strain>
    </source>
</reference>
<protein>
    <submittedName>
        <fullName evidence="1">Uncharacterized protein</fullName>
    </submittedName>
</protein>
<name>A0A4Q9KX80_9MICR</name>
<evidence type="ECO:0000313" key="2">
    <source>
        <dbReference type="Proteomes" id="UP000291404"/>
    </source>
</evidence>